<gene>
    <name evidence="2" type="ORF">WMSIL1_LOCUS1007</name>
</gene>
<reference evidence="2 3" key="1">
    <citation type="submission" date="2019-07" db="EMBL/GenBank/DDBJ databases">
        <authorList>
            <person name="Jastrzebski P J."/>
            <person name="Paukszto L."/>
            <person name="Jastrzebski P J."/>
        </authorList>
    </citation>
    <scope>NUCLEOTIDE SEQUENCE [LARGE SCALE GENOMIC DNA]</scope>
    <source>
        <strain evidence="2 3">WMS-il1</strain>
    </source>
</reference>
<evidence type="ECO:0000256" key="1">
    <source>
        <dbReference type="SAM" id="MobiDB-lite"/>
    </source>
</evidence>
<organism evidence="2 3">
    <name type="scientific">Hymenolepis diminuta</name>
    <name type="common">Rat tapeworm</name>
    <dbReference type="NCBI Taxonomy" id="6216"/>
    <lineage>
        <taxon>Eukaryota</taxon>
        <taxon>Metazoa</taxon>
        <taxon>Spiralia</taxon>
        <taxon>Lophotrochozoa</taxon>
        <taxon>Platyhelminthes</taxon>
        <taxon>Cestoda</taxon>
        <taxon>Eucestoda</taxon>
        <taxon>Cyclophyllidea</taxon>
        <taxon>Hymenolepididae</taxon>
        <taxon>Hymenolepis</taxon>
    </lineage>
</organism>
<evidence type="ECO:0008006" key="4">
    <source>
        <dbReference type="Google" id="ProtNLM"/>
    </source>
</evidence>
<dbReference type="Proteomes" id="UP000321570">
    <property type="component" value="Unassembled WGS sequence"/>
</dbReference>
<keyword evidence="3" id="KW-1185">Reference proteome</keyword>
<dbReference type="GO" id="GO:0005634">
    <property type="term" value="C:nucleus"/>
    <property type="evidence" value="ECO:0007669"/>
    <property type="project" value="TreeGrafter"/>
</dbReference>
<dbReference type="EMBL" id="CABIJS010000022">
    <property type="protein sequence ID" value="VUZ39630.1"/>
    <property type="molecule type" value="Genomic_DNA"/>
</dbReference>
<evidence type="ECO:0000313" key="3">
    <source>
        <dbReference type="Proteomes" id="UP000321570"/>
    </source>
</evidence>
<dbReference type="PANTHER" id="PTHR13621">
    <property type="entry name" value="PROLINE-RICH PROTEIN PRCC"/>
    <property type="match status" value="1"/>
</dbReference>
<dbReference type="InterPro" id="IPR018800">
    <property type="entry name" value="PRCC"/>
</dbReference>
<accession>A0A564XXC3</accession>
<name>A0A564XXC3_HYMDI</name>
<sequence length="386" mass="42843">MALVDYGDSDLSDSASDAEVVQECNPKPQPSKTLSDFQDKVEDVYKMRMPKNAKPFLQPLNIQHKVGVNGKVILSIPMVEDLNSSDDSDDDRPKRIQPQSTTSKSKSSKSLLDLLPPTRSLIVREGDKPVISQPLVPRQVARNPPPTKTPSSKPAEAVAEFEEENLDDDLSSTNSFFTFGAAKKPLASTLSAEEVRRKAREAILASEATATQRLSSTSSTGCYLPSLKEKPFSERELQKGLLNQQQQGDSYQEFEHENEEEPMFTAETFIPGPERKKARMSRSDVIGASSVADLLASVPGGIQIREVKAADLTAGADLELVKSVTKSRPLKVDPSQHVVDNPGKLAFRKHQITWLAYKAQENEYELQEQWAEARRNRTLSRQKYGF</sequence>
<protein>
    <recommendedName>
        <fullName evidence="4">Proline-rich protein PRCC</fullName>
    </recommendedName>
</protein>
<dbReference type="Pfam" id="PF10253">
    <property type="entry name" value="PRCC"/>
    <property type="match status" value="1"/>
</dbReference>
<feature type="compositionally biased region" description="Low complexity" evidence="1">
    <location>
        <begin position="100"/>
        <end position="110"/>
    </location>
</feature>
<dbReference type="AlphaFoldDB" id="A0A564XXC3"/>
<dbReference type="PANTHER" id="PTHR13621:SF2">
    <property type="entry name" value="PROLINE-RICH PROTEIN PRCC"/>
    <property type="match status" value="1"/>
</dbReference>
<evidence type="ECO:0000313" key="2">
    <source>
        <dbReference type="EMBL" id="VUZ39630.1"/>
    </source>
</evidence>
<feature type="region of interest" description="Disordered" evidence="1">
    <location>
        <begin position="81"/>
        <end position="167"/>
    </location>
</feature>
<feature type="region of interest" description="Disordered" evidence="1">
    <location>
        <begin position="1"/>
        <end position="37"/>
    </location>
</feature>
<proteinExistence type="predicted"/>